<evidence type="ECO:0000256" key="1">
    <source>
        <dbReference type="ARBA" id="ARBA00008263"/>
    </source>
</evidence>
<dbReference type="GO" id="GO:0009330">
    <property type="term" value="C:DNA topoisomerase type II (double strand cut, ATP-hydrolyzing) complex"/>
    <property type="evidence" value="ECO:0007669"/>
    <property type="project" value="TreeGrafter"/>
</dbReference>
<dbReference type="PANTHER" id="PTHR43493">
    <property type="entry name" value="DNA GYRASE/TOPOISOMERASE SUBUNIT A"/>
    <property type="match status" value="1"/>
</dbReference>
<dbReference type="GO" id="GO:0006265">
    <property type="term" value="P:DNA topological change"/>
    <property type="evidence" value="ECO:0007669"/>
    <property type="project" value="InterPro"/>
</dbReference>
<organism evidence="6">
    <name type="scientific">marine sediment metagenome</name>
    <dbReference type="NCBI Taxonomy" id="412755"/>
    <lineage>
        <taxon>unclassified sequences</taxon>
        <taxon>metagenomes</taxon>
        <taxon>ecological metagenomes</taxon>
    </lineage>
</organism>
<evidence type="ECO:0000256" key="2">
    <source>
        <dbReference type="ARBA" id="ARBA00023029"/>
    </source>
</evidence>
<comment type="caution">
    <text evidence="6">The sequence shown here is derived from an EMBL/GenBank/DDBJ whole genome shotgun (WGS) entry which is preliminary data.</text>
</comment>
<sequence length="245" mass="27246">MLMEKIERTFIEEEMEQSYINYAMSVIRGRAIPDVRDGLKPVQRRILYGIHELGLTPGKPHKKAARIVGEVMGKFHPHGNEAIYEAMVNMAQSFSYRYPLVDGQGNFGSIDGDSPAAMRYTEARLAPVATEFLRELGEKTVDWMPNFDDSLEEPIVLPARVPNLLMNGAWGISVGMTTQIPSHNLGELINGTIYLMDNPHASLKEIMAHIPGPDFATGGLIMGREGIEEMYRTGHGKFTVRGKAT</sequence>
<dbReference type="FunFam" id="3.90.199.10:FF:000001">
    <property type="entry name" value="DNA gyrase subunit A"/>
    <property type="match status" value="1"/>
</dbReference>
<dbReference type="AlphaFoldDB" id="X0VUX9"/>
<gene>
    <name evidence="6" type="ORF">S01H1_51298</name>
</gene>
<evidence type="ECO:0000256" key="4">
    <source>
        <dbReference type="ARBA" id="ARBA00023235"/>
    </source>
</evidence>
<dbReference type="GO" id="GO:0003677">
    <property type="term" value="F:DNA binding"/>
    <property type="evidence" value="ECO:0007669"/>
    <property type="project" value="UniProtKB-KW"/>
</dbReference>
<feature type="non-terminal residue" evidence="6">
    <location>
        <position position="245"/>
    </location>
</feature>
<dbReference type="InterPro" id="IPR002205">
    <property type="entry name" value="Topo_IIA_dom_A"/>
</dbReference>
<dbReference type="Pfam" id="PF00521">
    <property type="entry name" value="DNA_topoisoIV"/>
    <property type="match status" value="1"/>
</dbReference>
<dbReference type="GO" id="GO:0003918">
    <property type="term" value="F:DNA topoisomerase type II (double strand cut, ATP-hydrolyzing) activity"/>
    <property type="evidence" value="ECO:0007669"/>
    <property type="project" value="InterPro"/>
</dbReference>
<dbReference type="PROSITE" id="PS52040">
    <property type="entry name" value="TOPO_IIA"/>
    <property type="match status" value="1"/>
</dbReference>
<protein>
    <recommendedName>
        <fullName evidence="5">Topo IIA-type catalytic domain-containing protein</fullName>
    </recommendedName>
</protein>
<dbReference type="Gene3D" id="3.30.1360.40">
    <property type="match status" value="1"/>
</dbReference>
<keyword evidence="3" id="KW-0238">DNA-binding</keyword>
<feature type="domain" description="Topo IIA-type catalytic" evidence="5">
    <location>
        <begin position="32"/>
        <end position="245"/>
    </location>
</feature>
<dbReference type="SMART" id="SM00434">
    <property type="entry name" value="TOP4c"/>
    <property type="match status" value="1"/>
</dbReference>
<accession>X0VUX9</accession>
<dbReference type="PANTHER" id="PTHR43493:SF5">
    <property type="entry name" value="DNA GYRASE SUBUNIT A, CHLOROPLASTIC_MITOCHONDRIAL"/>
    <property type="match status" value="1"/>
</dbReference>
<evidence type="ECO:0000313" key="6">
    <source>
        <dbReference type="EMBL" id="GAG22065.1"/>
    </source>
</evidence>
<proteinExistence type="inferred from homology"/>
<dbReference type="SUPFAM" id="SSF56719">
    <property type="entry name" value="Type II DNA topoisomerase"/>
    <property type="match status" value="1"/>
</dbReference>
<dbReference type="InterPro" id="IPR013760">
    <property type="entry name" value="Topo_IIA-like_dom_sf"/>
</dbReference>
<dbReference type="InterPro" id="IPR050220">
    <property type="entry name" value="Type_II_DNA_Topoisomerases"/>
</dbReference>
<dbReference type="GO" id="GO:0005737">
    <property type="term" value="C:cytoplasm"/>
    <property type="evidence" value="ECO:0007669"/>
    <property type="project" value="TreeGrafter"/>
</dbReference>
<name>X0VUX9_9ZZZZ</name>
<keyword evidence="4" id="KW-0413">Isomerase</keyword>
<evidence type="ECO:0000256" key="3">
    <source>
        <dbReference type="ARBA" id="ARBA00023125"/>
    </source>
</evidence>
<reference evidence="6" key="1">
    <citation type="journal article" date="2014" name="Front. Microbiol.">
        <title>High frequency of phylogenetically diverse reductive dehalogenase-homologous genes in deep subseafloor sedimentary metagenomes.</title>
        <authorList>
            <person name="Kawai M."/>
            <person name="Futagami T."/>
            <person name="Toyoda A."/>
            <person name="Takaki Y."/>
            <person name="Nishi S."/>
            <person name="Hori S."/>
            <person name="Arai W."/>
            <person name="Tsubouchi T."/>
            <person name="Morono Y."/>
            <person name="Uchiyama I."/>
            <person name="Ito T."/>
            <person name="Fujiyama A."/>
            <person name="Inagaki F."/>
            <person name="Takami H."/>
        </authorList>
    </citation>
    <scope>NUCLEOTIDE SEQUENCE</scope>
    <source>
        <strain evidence="6">Expedition CK06-06</strain>
    </source>
</reference>
<dbReference type="InterPro" id="IPR013758">
    <property type="entry name" value="Topo_IIA_A/C_ab"/>
</dbReference>
<comment type="similarity">
    <text evidence="1">Belongs to the type II topoisomerase GyrA/ParC subunit family.</text>
</comment>
<dbReference type="GO" id="GO:0005524">
    <property type="term" value="F:ATP binding"/>
    <property type="evidence" value="ECO:0007669"/>
    <property type="project" value="InterPro"/>
</dbReference>
<dbReference type="EMBL" id="BARS01033102">
    <property type="protein sequence ID" value="GAG22065.1"/>
    <property type="molecule type" value="Genomic_DNA"/>
</dbReference>
<dbReference type="Gene3D" id="3.90.199.10">
    <property type="entry name" value="Topoisomerase II, domain 5"/>
    <property type="match status" value="1"/>
</dbReference>
<evidence type="ECO:0000259" key="5">
    <source>
        <dbReference type="PROSITE" id="PS52040"/>
    </source>
</evidence>
<keyword evidence="2" id="KW-0799">Topoisomerase</keyword>